<dbReference type="InterPro" id="IPR003767">
    <property type="entry name" value="Malate/L-lactate_DH-like"/>
</dbReference>
<gene>
    <name evidence="4" type="ORF">GBAR_LOCUS14562</name>
</gene>
<comment type="caution">
    <text evidence="4">The sequence shown here is derived from an EMBL/GenBank/DDBJ whole genome shotgun (WGS) entry which is preliminary data.</text>
</comment>
<dbReference type="Proteomes" id="UP001174909">
    <property type="component" value="Unassembled WGS sequence"/>
</dbReference>
<dbReference type="SUPFAM" id="SSF89733">
    <property type="entry name" value="L-sulfolactate dehydrogenase-like"/>
    <property type="match status" value="1"/>
</dbReference>
<dbReference type="Gene3D" id="3.30.1370.60">
    <property type="entry name" value="Hypothetical oxidoreductase yiak, domain 2"/>
    <property type="match status" value="1"/>
</dbReference>
<dbReference type="InterPro" id="IPR043143">
    <property type="entry name" value="Mal/L-sulf/L-lact_DH-like_NADP"/>
</dbReference>
<dbReference type="PANTHER" id="PTHR11091">
    <property type="entry name" value="OXIDOREDUCTASE-RELATED"/>
    <property type="match status" value="1"/>
</dbReference>
<evidence type="ECO:0000256" key="3">
    <source>
        <dbReference type="SAM" id="MobiDB-lite"/>
    </source>
</evidence>
<dbReference type="Pfam" id="PF02615">
    <property type="entry name" value="Ldh_2"/>
    <property type="match status" value="1"/>
</dbReference>
<dbReference type="AlphaFoldDB" id="A0AA35WSS4"/>
<evidence type="ECO:0000256" key="2">
    <source>
        <dbReference type="ARBA" id="ARBA00023002"/>
    </source>
</evidence>
<comment type="similarity">
    <text evidence="1">Belongs to the LDH2/MDH2 oxidoreductase family.</text>
</comment>
<protein>
    <submittedName>
        <fullName evidence="4">Delta(1)-pyrroline-2-carboxylate/Delta(1)-piperid eine-2-carboxylate reductase</fullName>
    </submittedName>
</protein>
<organism evidence="4 5">
    <name type="scientific">Geodia barretti</name>
    <name type="common">Barrett's horny sponge</name>
    <dbReference type="NCBI Taxonomy" id="519541"/>
    <lineage>
        <taxon>Eukaryota</taxon>
        <taxon>Metazoa</taxon>
        <taxon>Porifera</taxon>
        <taxon>Demospongiae</taxon>
        <taxon>Heteroscleromorpha</taxon>
        <taxon>Tetractinellida</taxon>
        <taxon>Astrophorina</taxon>
        <taxon>Geodiidae</taxon>
        <taxon>Geodia</taxon>
    </lineage>
</organism>
<sequence>MTQSSISRVRQAEAAGRSIPEGWGLDERGRPTTDPGDLLQSWRFLPMGQHKGSGLAFMVDLLTAGLAGGLLAFEQGTEGRPTDSAGGSTKCFIALKPFGDWLHDRSADLKAHIKSVEAAPEQGLVQWPGEGSYQRRADYLKHGIAFEATLADQVDELARDLAVPIRWA</sequence>
<dbReference type="PANTHER" id="PTHR11091:SF0">
    <property type="entry name" value="MALATE DEHYDROGENASE"/>
    <property type="match status" value="1"/>
</dbReference>
<name>A0AA35WSS4_GEOBA</name>
<accession>A0AA35WSS4</accession>
<keyword evidence="5" id="KW-1185">Reference proteome</keyword>
<evidence type="ECO:0000313" key="5">
    <source>
        <dbReference type="Proteomes" id="UP001174909"/>
    </source>
</evidence>
<reference evidence="4" key="1">
    <citation type="submission" date="2023-03" db="EMBL/GenBank/DDBJ databases">
        <authorList>
            <person name="Steffen K."/>
            <person name="Cardenas P."/>
        </authorList>
    </citation>
    <scope>NUCLEOTIDE SEQUENCE</scope>
</reference>
<dbReference type="EMBL" id="CASHTH010002125">
    <property type="protein sequence ID" value="CAI8025167.1"/>
    <property type="molecule type" value="Genomic_DNA"/>
</dbReference>
<proteinExistence type="inferred from homology"/>
<evidence type="ECO:0000313" key="4">
    <source>
        <dbReference type="EMBL" id="CAI8025167.1"/>
    </source>
</evidence>
<feature type="region of interest" description="Disordered" evidence="3">
    <location>
        <begin position="1"/>
        <end position="32"/>
    </location>
</feature>
<dbReference type="InterPro" id="IPR036111">
    <property type="entry name" value="Mal/L-sulfo/L-lacto_DH-like_sf"/>
</dbReference>
<dbReference type="GO" id="GO:0016491">
    <property type="term" value="F:oxidoreductase activity"/>
    <property type="evidence" value="ECO:0007669"/>
    <property type="project" value="UniProtKB-KW"/>
</dbReference>
<dbReference type="InterPro" id="IPR043144">
    <property type="entry name" value="Mal/L-sulf/L-lact_DH-like_ah"/>
</dbReference>
<keyword evidence="2" id="KW-0560">Oxidoreductase</keyword>
<evidence type="ECO:0000256" key="1">
    <source>
        <dbReference type="ARBA" id="ARBA00006056"/>
    </source>
</evidence>
<dbReference type="Gene3D" id="1.10.1530.10">
    <property type="match status" value="1"/>
</dbReference>